<dbReference type="EMBL" id="CDQK01000004">
    <property type="protein sequence ID" value="CEP23110.1"/>
    <property type="molecule type" value="Genomic_DNA"/>
</dbReference>
<dbReference type="InterPro" id="IPR009688">
    <property type="entry name" value="FAM210A/B-like_dom"/>
</dbReference>
<dbReference type="Proteomes" id="UP000038830">
    <property type="component" value="Unassembled WGS sequence"/>
</dbReference>
<evidence type="ECO:0000313" key="3">
    <source>
        <dbReference type="EMBL" id="CEP23110.1"/>
    </source>
</evidence>
<evidence type="ECO:0000256" key="1">
    <source>
        <dbReference type="SAM" id="MobiDB-lite"/>
    </source>
</evidence>
<accession>A0A0H5C4N4</accession>
<organism evidence="3 4">
    <name type="scientific">Cyberlindnera jadinii (strain ATCC 18201 / CBS 1600 / BCRC 20928 / JCM 3617 / NBRC 0987 / NRRL Y-1542)</name>
    <name type="common">Torula yeast</name>
    <name type="synonym">Candida utilis</name>
    <dbReference type="NCBI Taxonomy" id="983966"/>
    <lineage>
        <taxon>Eukaryota</taxon>
        <taxon>Fungi</taxon>
        <taxon>Dikarya</taxon>
        <taxon>Ascomycota</taxon>
        <taxon>Saccharomycotina</taxon>
        <taxon>Saccharomycetes</taxon>
        <taxon>Phaffomycetales</taxon>
        <taxon>Phaffomycetaceae</taxon>
        <taxon>Cyberlindnera</taxon>
    </lineage>
</organism>
<dbReference type="AlphaFoldDB" id="A0A0H5C4N4"/>
<dbReference type="PANTHER" id="PTHR21377">
    <property type="entry name" value="PROTEIN FAM210B, MITOCHONDRIAL"/>
    <property type="match status" value="1"/>
</dbReference>
<feature type="domain" description="DUF1279" evidence="2">
    <location>
        <begin position="83"/>
        <end position="196"/>
    </location>
</feature>
<name>A0A0H5C4N4_CYBJN</name>
<dbReference type="GO" id="GO:0005739">
    <property type="term" value="C:mitochondrion"/>
    <property type="evidence" value="ECO:0007669"/>
    <property type="project" value="TreeGrafter"/>
</dbReference>
<evidence type="ECO:0000259" key="2">
    <source>
        <dbReference type="Pfam" id="PF06916"/>
    </source>
</evidence>
<feature type="compositionally biased region" description="Gly residues" evidence="1">
    <location>
        <begin position="62"/>
        <end position="71"/>
    </location>
</feature>
<feature type="region of interest" description="Disordered" evidence="1">
    <location>
        <begin position="47"/>
        <end position="78"/>
    </location>
</feature>
<reference evidence="4" key="1">
    <citation type="journal article" date="2015" name="J. Biotechnol.">
        <title>The structure of the Cyberlindnera jadinii genome and its relation to Candida utilis analyzed by the occurrence of single nucleotide polymorphisms.</title>
        <authorList>
            <person name="Rupp O."/>
            <person name="Brinkrolf K."/>
            <person name="Buerth C."/>
            <person name="Kunigo M."/>
            <person name="Schneider J."/>
            <person name="Jaenicke S."/>
            <person name="Goesmann A."/>
            <person name="Puehler A."/>
            <person name="Jaeger K.-E."/>
            <person name="Ernst J.F."/>
        </authorList>
    </citation>
    <scope>NUCLEOTIDE SEQUENCE [LARGE SCALE GENOMIC DNA]</scope>
    <source>
        <strain evidence="4">ATCC 18201 / CBS 1600 / BCRC 20928 / JCM 3617 / NBRC 0987 / NRRL Y-1542</strain>
    </source>
</reference>
<sequence>MFQFTRLPAAGLRRVVLRGTSISRGPLAKSYGSQLGRYRFNGSRFQSTKAGASGFSQREGSQTGGGQQGQKGKGEQQKKKSGVKALIQEYGYSALGVYLMLSCIDFPACFVVVHSFGADKVKQVQTDVMNYLKRITGLGHQKPAVVLDGGDSNSNVVPEEERSFWESPLFTEAIVAYALHKSLILIRVPITAAITPSVVKQLRRWGFNVGRQKLSTIAHQAKAKTTNAIVDKAHAAASSPKFGTRVSKKQKWTSWFF</sequence>
<dbReference type="PANTHER" id="PTHR21377:SF0">
    <property type="entry name" value="PROTEIN FAM210B, MITOCHONDRIAL"/>
    <property type="match status" value="1"/>
</dbReference>
<proteinExistence type="predicted"/>
<feature type="compositionally biased region" description="Polar residues" evidence="1">
    <location>
        <begin position="47"/>
        <end position="58"/>
    </location>
</feature>
<evidence type="ECO:0000313" key="4">
    <source>
        <dbReference type="Proteomes" id="UP000038830"/>
    </source>
</evidence>
<protein>
    <recommendedName>
        <fullName evidence="2">DUF1279 domain-containing protein</fullName>
    </recommendedName>
</protein>
<dbReference type="InterPro" id="IPR045866">
    <property type="entry name" value="FAM210A/B-like"/>
</dbReference>
<gene>
    <name evidence="3" type="ORF">BN1211_3625</name>
</gene>
<dbReference type="Pfam" id="PF06916">
    <property type="entry name" value="FAM210A-B_dom"/>
    <property type="match status" value="1"/>
</dbReference>